<dbReference type="PANTHER" id="PTHR34875:SF6">
    <property type="entry name" value="UPF0237 PROTEIN MJ1558"/>
    <property type="match status" value="1"/>
</dbReference>
<gene>
    <name evidence="4" type="ORF">LZ3411_0702</name>
    <name evidence="3" type="ORF">LZY01_14970</name>
</gene>
<dbReference type="InterPro" id="IPR022986">
    <property type="entry name" value="UPF0237_ACT"/>
</dbReference>
<dbReference type="CDD" id="cd04872">
    <property type="entry name" value="ACT_1ZPV"/>
    <property type="match status" value="1"/>
</dbReference>
<dbReference type="Pfam" id="PF13740">
    <property type="entry name" value="ACT_6"/>
    <property type="match status" value="1"/>
</dbReference>
<dbReference type="RefSeq" id="WP_057731110.1">
    <property type="nucleotide sequence ID" value="NZ_BJZK01000017.1"/>
</dbReference>
<dbReference type="EMBL" id="BJZK01000017">
    <property type="protein sequence ID" value="GEO72329.1"/>
    <property type="molecule type" value="Genomic_DNA"/>
</dbReference>
<organism evidence="4 5">
    <name type="scientific">Levilactobacillus zymae</name>
    <dbReference type="NCBI Taxonomy" id="267363"/>
    <lineage>
        <taxon>Bacteria</taxon>
        <taxon>Bacillati</taxon>
        <taxon>Bacillota</taxon>
        <taxon>Bacilli</taxon>
        <taxon>Lactobacillales</taxon>
        <taxon>Lactobacillaceae</taxon>
        <taxon>Levilactobacillus</taxon>
    </lineage>
</organism>
<reference evidence="3 6" key="3">
    <citation type="submission" date="2019-07" db="EMBL/GenBank/DDBJ databases">
        <title>Whole genome shotgun sequence of Lactobacillus zymae NBRC 107157.</title>
        <authorList>
            <person name="Hosoyama A."/>
            <person name="Uohara A."/>
            <person name="Ohji S."/>
            <person name="Ichikawa N."/>
        </authorList>
    </citation>
    <scope>NUCLEOTIDE SEQUENCE [LARGE SCALE GENOMIC DNA]</scope>
    <source>
        <strain evidence="3 6">NBRC 107157</strain>
    </source>
</reference>
<sequence>MRAIITVIGHDHVGIVAAVANELSQHDMNIVDISQTIMDQNFTMMLLSEWDEANLSFVAAKQLLEQLGQANDLTIRIQRQAVFDAIQKL</sequence>
<dbReference type="InterPro" id="IPR045865">
    <property type="entry name" value="ACT-like_dom_sf"/>
</dbReference>
<dbReference type="PANTHER" id="PTHR34875">
    <property type="entry name" value="UPF0237 PROTEIN MJ1558"/>
    <property type="match status" value="1"/>
</dbReference>
<dbReference type="Proteomes" id="UP000195412">
    <property type="component" value="Chromosome I"/>
</dbReference>
<keyword evidence="6" id="KW-1185">Reference proteome</keyword>
<name>A0A1Y6JXC2_9LACO</name>
<evidence type="ECO:0000259" key="2">
    <source>
        <dbReference type="PROSITE" id="PS51671"/>
    </source>
</evidence>
<evidence type="ECO:0000313" key="6">
    <source>
        <dbReference type="Proteomes" id="UP000321794"/>
    </source>
</evidence>
<evidence type="ECO:0000256" key="1">
    <source>
        <dbReference type="HAMAP-Rule" id="MF_01054"/>
    </source>
</evidence>
<dbReference type="InterPro" id="IPR002912">
    <property type="entry name" value="ACT_dom"/>
</dbReference>
<feature type="domain" description="ACT" evidence="2">
    <location>
        <begin position="4"/>
        <end position="82"/>
    </location>
</feature>
<proteinExistence type="inferred from homology"/>
<dbReference type="NCBIfam" id="NF001220">
    <property type="entry name" value="PRK00194.1"/>
    <property type="match status" value="1"/>
</dbReference>
<comment type="similarity">
    <text evidence="1">Belongs to the UPF0237 family.</text>
</comment>
<dbReference type="Proteomes" id="UP000321794">
    <property type="component" value="Unassembled WGS sequence"/>
</dbReference>
<dbReference type="KEGG" id="lzy:LZ3411_0702"/>
<evidence type="ECO:0000313" key="4">
    <source>
        <dbReference type="EMBL" id="SMS13752.1"/>
    </source>
</evidence>
<dbReference type="Gene3D" id="3.30.70.260">
    <property type="match status" value="1"/>
</dbReference>
<dbReference type="SUPFAM" id="SSF55021">
    <property type="entry name" value="ACT-like"/>
    <property type="match status" value="1"/>
</dbReference>
<dbReference type="InterPro" id="IPR050990">
    <property type="entry name" value="UPF0237/GcvR_regulator"/>
</dbReference>
<evidence type="ECO:0000313" key="5">
    <source>
        <dbReference type="Proteomes" id="UP000195412"/>
    </source>
</evidence>
<dbReference type="AlphaFoldDB" id="A0A1Y6JXC2"/>
<dbReference type="OrthoDB" id="9803078at2"/>
<reference evidence="5" key="2">
    <citation type="submission" date="2017-05" db="EMBL/GenBank/DDBJ databases">
        <authorList>
            <person name="Papadimitriou K."/>
        </authorList>
    </citation>
    <scope>NUCLEOTIDE SEQUENCE [LARGE SCALE GENOMIC DNA]</scope>
    <source>
        <strain evidence="5">ACA-DC 3411</strain>
    </source>
</reference>
<reference evidence="4" key="1">
    <citation type="submission" date="2017-05" db="EMBL/GenBank/DDBJ databases">
        <authorList>
            <person name="Song R."/>
            <person name="Chenine A.L."/>
            <person name="Ruprecht R.M."/>
        </authorList>
    </citation>
    <scope>NUCLEOTIDE SEQUENCE</scope>
    <source>
        <strain evidence="4">ACA-DC 3411</strain>
    </source>
</reference>
<dbReference type="HAMAP" id="MF_01054">
    <property type="entry name" value="UPF0237"/>
    <property type="match status" value="1"/>
</dbReference>
<evidence type="ECO:0000313" key="3">
    <source>
        <dbReference type="EMBL" id="GEO72329.1"/>
    </source>
</evidence>
<dbReference type="PROSITE" id="PS51671">
    <property type="entry name" value="ACT"/>
    <property type="match status" value="1"/>
</dbReference>
<accession>A0A1Y6JXC2</accession>
<protein>
    <recommendedName>
        <fullName evidence="1">UPF0237 protein LZ3411_0702</fullName>
    </recommendedName>
</protein>
<dbReference type="EMBL" id="LT854705">
    <property type="protein sequence ID" value="SMS13752.1"/>
    <property type="molecule type" value="Genomic_DNA"/>
</dbReference>